<comment type="subcellular location">
    <subcellularLocation>
        <location evidence="1">Membrane</location>
        <topology evidence="1">Single-pass type II membrane protein</topology>
    </subcellularLocation>
</comment>
<evidence type="ECO:0000313" key="15">
    <source>
        <dbReference type="EMBL" id="KAJ6707550.1"/>
    </source>
</evidence>
<comment type="caution">
    <text evidence="15">The sequence shown here is derived from an EMBL/GenBank/DDBJ whole genome shotgun (WGS) entry which is preliminary data.</text>
</comment>
<dbReference type="GO" id="GO:0005737">
    <property type="term" value="C:cytoplasm"/>
    <property type="evidence" value="ECO:0007669"/>
    <property type="project" value="TreeGrafter"/>
</dbReference>
<evidence type="ECO:0000256" key="2">
    <source>
        <dbReference type="ARBA" id="ARBA00004881"/>
    </source>
</evidence>
<evidence type="ECO:0000256" key="12">
    <source>
        <dbReference type="ARBA" id="ARBA00023277"/>
    </source>
</evidence>
<evidence type="ECO:0000313" key="16">
    <source>
        <dbReference type="Proteomes" id="UP001151529"/>
    </source>
</evidence>
<proteinExistence type="inferred from homology"/>
<dbReference type="AlphaFoldDB" id="A0A9Q0TBF8"/>
<evidence type="ECO:0000256" key="10">
    <source>
        <dbReference type="ARBA" id="ARBA00023180"/>
    </source>
</evidence>
<keyword evidence="4" id="KW-0328">Glycosyltransferase</keyword>
<protein>
    <recommendedName>
        <fullName evidence="13">O-fucosyltransferase family protein</fullName>
    </recommendedName>
</protein>
<keyword evidence="10" id="KW-0325">Glycoprotein</keyword>
<dbReference type="GO" id="GO:0016020">
    <property type="term" value="C:membrane"/>
    <property type="evidence" value="ECO:0007669"/>
    <property type="project" value="UniProtKB-SubCell"/>
</dbReference>
<sequence>MWKTEDSGEEWEMKLKLCGSGKFKKLRTSVVSRSPMKLWTIRAITTVLLWTFLVHLMSMGETWGPRLLKSWTSCFSHQDVELTSVPANIILPPKRDYKNNGYLMVSCNGGLNQMRAAICDMVAIARYLNVTLIVPELDKTSFWNDPSEFQDIFDVHHFITSLRGEVRILKELPPRLKTRVELGLFYSLPPVSWSNISYYTHQKFKVVHLNKTDARLANNGLPLEIQKLRCRVNFNALKYEMDMLAFSGCTHGCNGEEVEKLTRMRYAYPWWKEKGY</sequence>
<evidence type="ECO:0000256" key="9">
    <source>
        <dbReference type="ARBA" id="ARBA00023136"/>
    </source>
</evidence>
<dbReference type="InterPro" id="IPR019378">
    <property type="entry name" value="GDP-Fuc_O-FucTrfase"/>
</dbReference>
<reference evidence="15" key="2">
    <citation type="journal article" date="2023" name="Int. J. Mol. Sci.">
        <title>De Novo Assembly and Annotation of 11 Diverse Shrub Willow (Salix) Genomes Reveals Novel Gene Organization in Sex-Linked Regions.</title>
        <authorList>
            <person name="Hyden B."/>
            <person name="Feng K."/>
            <person name="Yates T.B."/>
            <person name="Jawdy S."/>
            <person name="Cereghino C."/>
            <person name="Smart L.B."/>
            <person name="Muchero W."/>
        </authorList>
    </citation>
    <scope>NUCLEOTIDE SEQUENCE [LARGE SCALE GENOMIC DNA]</scope>
    <source>
        <tissue evidence="15">Shoot tip</tissue>
    </source>
</reference>
<name>A0A9Q0TBF8_SALVM</name>
<keyword evidence="7" id="KW-0735">Signal-anchor</keyword>
<dbReference type="PANTHER" id="PTHR31741:SF69">
    <property type="entry name" value="RHAMNOGALACTURONAN I RHAMNOSYLTRANSFERASE 1"/>
    <property type="match status" value="1"/>
</dbReference>
<evidence type="ECO:0000256" key="4">
    <source>
        <dbReference type="ARBA" id="ARBA00022676"/>
    </source>
</evidence>
<evidence type="ECO:0000256" key="13">
    <source>
        <dbReference type="ARBA" id="ARBA00030350"/>
    </source>
</evidence>
<keyword evidence="6 14" id="KW-0812">Transmembrane</keyword>
<evidence type="ECO:0000256" key="11">
    <source>
        <dbReference type="ARBA" id="ARBA00023253"/>
    </source>
</evidence>
<comment type="similarity">
    <text evidence="3">Belongs to the glycosyltransferase GT106 family.</text>
</comment>
<reference evidence="15" key="1">
    <citation type="submission" date="2022-11" db="EMBL/GenBank/DDBJ databases">
        <authorList>
            <person name="Hyden B.L."/>
            <person name="Feng K."/>
            <person name="Yates T."/>
            <person name="Jawdy S."/>
            <person name="Smart L.B."/>
            <person name="Muchero W."/>
        </authorList>
    </citation>
    <scope>NUCLEOTIDE SEQUENCE</scope>
    <source>
        <tissue evidence="15">Shoot tip</tissue>
    </source>
</reference>
<keyword evidence="16" id="KW-1185">Reference proteome</keyword>
<accession>A0A9Q0TBF8</accession>
<keyword evidence="12" id="KW-0119">Carbohydrate metabolism</keyword>
<dbReference type="Pfam" id="PF10250">
    <property type="entry name" value="O-FucT"/>
    <property type="match status" value="1"/>
</dbReference>
<feature type="transmembrane region" description="Helical" evidence="14">
    <location>
        <begin position="39"/>
        <end position="59"/>
    </location>
</feature>
<comment type="pathway">
    <text evidence="2">Glycan metabolism.</text>
</comment>
<evidence type="ECO:0000256" key="3">
    <source>
        <dbReference type="ARBA" id="ARBA00007737"/>
    </source>
</evidence>
<keyword evidence="8 14" id="KW-1133">Transmembrane helix</keyword>
<dbReference type="Proteomes" id="UP001151529">
    <property type="component" value="Chromosome 4"/>
</dbReference>
<dbReference type="PANTHER" id="PTHR31741">
    <property type="entry name" value="OS02G0726500 PROTEIN-RELATED"/>
    <property type="match status" value="1"/>
</dbReference>
<evidence type="ECO:0000256" key="8">
    <source>
        <dbReference type="ARBA" id="ARBA00022989"/>
    </source>
</evidence>
<evidence type="ECO:0000256" key="1">
    <source>
        <dbReference type="ARBA" id="ARBA00004606"/>
    </source>
</evidence>
<evidence type="ECO:0000256" key="7">
    <source>
        <dbReference type="ARBA" id="ARBA00022968"/>
    </source>
</evidence>
<keyword evidence="5" id="KW-0808">Transferase</keyword>
<keyword evidence="11" id="KW-0294">Fucose metabolism</keyword>
<organism evidence="15 16">
    <name type="scientific">Salix viminalis</name>
    <name type="common">Common osier</name>
    <name type="synonym">Basket willow</name>
    <dbReference type="NCBI Taxonomy" id="40686"/>
    <lineage>
        <taxon>Eukaryota</taxon>
        <taxon>Viridiplantae</taxon>
        <taxon>Streptophyta</taxon>
        <taxon>Embryophyta</taxon>
        <taxon>Tracheophyta</taxon>
        <taxon>Spermatophyta</taxon>
        <taxon>Magnoliopsida</taxon>
        <taxon>eudicotyledons</taxon>
        <taxon>Gunneridae</taxon>
        <taxon>Pentapetalae</taxon>
        <taxon>rosids</taxon>
        <taxon>fabids</taxon>
        <taxon>Malpighiales</taxon>
        <taxon>Salicaceae</taxon>
        <taxon>Saliceae</taxon>
        <taxon>Salix</taxon>
    </lineage>
</organism>
<dbReference type="GO" id="GO:0006004">
    <property type="term" value="P:fucose metabolic process"/>
    <property type="evidence" value="ECO:0007669"/>
    <property type="project" value="UniProtKB-KW"/>
</dbReference>
<dbReference type="EMBL" id="JAPFFL010000008">
    <property type="protein sequence ID" value="KAJ6707550.1"/>
    <property type="molecule type" value="Genomic_DNA"/>
</dbReference>
<evidence type="ECO:0000256" key="6">
    <source>
        <dbReference type="ARBA" id="ARBA00022692"/>
    </source>
</evidence>
<dbReference type="OrthoDB" id="1714265at2759"/>
<gene>
    <name evidence="15" type="ORF">OIU85_027866</name>
</gene>
<evidence type="ECO:0000256" key="5">
    <source>
        <dbReference type="ARBA" id="ARBA00022679"/>
    </source>
</evidence>
<evidence type="ECO:0000256" key="14">
    <source>
        <dbReference type="SAM" id="Phobius"/>
    </source>
</evidence>
<dbReference type="GO" id="GO:0016757">
    <property type="term" value="F:glycosyltransferase activity"/>
    <property type="evidence" value="ECO:0007669"/>
    <property type="project" value="UniProtKB-KW"/>
</dbReference>
<keyword evidence="9 14" id="KW-0472">Membrane</keyword>